<proteinExistence type="inferred from homology"/>
<feature type="transmembrane region" description="Helical" evidence="10">
    <location>
        <begin position="402"/>
        <end position="422"/>
    </location>
</feature>
<feature type="region of interest" description="Disordered" evidence="9">
    <location>
        <begin position="269"/>
        <end position="298"/>
    </location>
</feature>
<comment type="similarity">
    <text evidence="3">Belongs to the PIGU family.</text>
</comment>
<evidence type="ECO:0000256" key="2">
    <source>
        <dbReference type="ARBA" id="ARBA00004687"/>
    </source>
</evidence>
<feature type="transmembrane region" description="Helical" evidence="10">
    <location>
        <begin position="492"/>
        <end position="508"/>
    </location>
</feature>
<feature type="compositionally biased region" description="Low complexity" evidence="9">
    <location>
        <begin position="275"/>
        <end position="298"/>
    </location>
</feature>
<evidence type="ECO:0000313" key="11">
    <source>
        <dbReference type="EMBL" id="KAJ4488806.1"/>
    </source>
</evidence>
<evidence type="ECO:0000256" key="10">
    <source>
        <dbReference type="SAM" id="Phobius"/>
    </source>
</evidence>
<protein>
    <submittedName>
        <fullName evidence="11">GPI transamidase subunit PIG-U-domain-containing protein</fullName>
    </submittedName>
</protein>
<organism evidence="11 12">
    <name type="scientific">Lentinula lateritia</name>
    <dbReference type="NCBI Taxonomy" id="40482"/>
    <lineage>
        <taxon>Eukaryota</taxon>
        <taxon>Fungi</taxon>
        <taxon>Dikarya</taxon>
        <taxon>Basidiomycota</taxon>
        <taxon>Agaricomycotina</taxon>
        <taxon>Agaricomycetes</taxon>
        <taxon>Agaricomycetidae</taxon>
        <taxon>Agaricales</taxon>
        <taxon>Marasmiineae</taxon>
        <taxon>Omphalotaceae</taxon>
        <taxon>Lentinula</taxon>
    </lineage>
</organism>
<dbReference type="PANTHER" id="PTHR13121">
    <property type="entry name" value="GPI TRANSAMIDASE COMPONENT PIG-U"/>
    <property type="match status" value="1"/>
</dbReference>
<evidence type="ECO:0000256" key="3">
    <source>
        <dbReference type="ARBA" id="ARBA00010026"/>
    </source>
</evidence>
<evidence type="ECO:0000256" key="4">
    <source>
        <dbReference type="ARBA" id="ARBA00022502"/>
    </source>
</evidence>
<evidence type="ECO:0000256" key="9">
    <source>
        <dbReference type="SAM" id="MobiDB-lite"/>
    </source>
</evidence>
<keyword evidence="5 10" id="KW-0812">Transmembrane</keyword>
<dbReference type="InterPro" id="IPR009600">
    <property type="entry name" value="PIG-U"/>
</dbReference>
<evidence type="ECO:0000256" key="7">
    <source>
        <dbReference type="ARBA" id="ARBA00022989"/>
    </source>
</evidence>
<evidence type="ECO:0000256" key="1">
    <source>
        <dbReference type="ARBA" id="ARBA00004477"/>
    </source>
</evidence>
<evidence type="ECO:0000313" key="12">
    <source>
        <dbReference type="Proteomes" id="UP001150238"/>
    </source>
</evidence>
<dbReference type="GO" id="GO:0016255">
    <property type="term" value="P:attachment of GPI anchor to protein"/>
    <property type="evidence" value="ECO:0007669"/>
    <property type="project" value="InterPro"/>
</dbReference>
<feature type="transmembrane region" description="Helical" evidence="10">
    <location>
        <begin position="456"/>
        <end position="480"/>
    </location>
</feature>
<dbReference type="GO" id="GO:0006506">
    <property type="term" value="P:GPI anchor biosynthetic process"/>
    <property type="evidence" value="ECO:0007669"/>
    <property type="project" value="UniProtKB-KW"/>
</dbReference>
<dbReference type="Proteomes" id="UP001150238">
    <property type="component" value="Unassembled WGS sequence"/>
</dbReference>
<comment type="pathway">
    <text evidence="2">Glycolipid biosynthesis; glycosylphosphatidylinositol-anchor biosynthesis.</text>
</comment>
<comment type="subcellular location">
    <subcellularLocation>
        <location evidence="1">Endoplasmic reticulum membrane</location>
        <topology evidence="1">Multi-pass membrane protein</topology>
    </subcellularLocation>
</comment>
<sequence length="616" mass="67247">MSLSTKSLKSSSSSPSSKSSPMSMSWAPFKNSMALCIALRVLLAFGLEFYLSASAMSFQQPAHFSNLTSDNVYYSSPSPSGGTNSVVELITTGPGLLSASSPLTSYANLKEGMWLYRRGVDVYADGGGRVGVSPLYLSFSFLPSSLPVLSTTESSQLPNIYRFLSTLLEIILWITPDALSAWFLVRIWRARIRRTGMLSVSSSSSTSMSLVSSSRDIHLPSLLPALYLLSPFHILPSLARSTSAWENAVLLGAVAWGCECASSADVAPKVDGGQDSDSSSSKASSPTRSSTSDNSSTSSAQSKSLLLLALRIHLSLDAIILLPRCRLMEPGAFVLATPSSGKQQDVQVEGESKAEVDSNAETESKSKSKSKSNDKTQAKSKSLLHPQTHTILHAVFPVILEFLVYFAALSLVSTLIVGHWGWMGSTWGASLSLPSLTPNPGLWWYFFTEMFDHFRAFFLVVFECVFFLLPLLLPILPVRITYSLFQHRHDPLYALFLLTGILATFKPYPTLSDQGLFLVMWGIFREVYPFLRTPLPALLTLLHSTLLQPLFAHLWLTHGRGNANFYYATTLVGACAGGMGVVDAVWGGLRCALERGERGKHGIDEEWEESEVVTQQ</sequence>
<evidence type="ECO:0000256" key="5">
    <source>
        <dbReference type="ARBA" id="ARBA00022692"/>
    </source>
</evidence>
<evidence type="ECO:0000256" key="8">
    <source>
        <dbReference type="ARBA" id="ARBA00023136"/>
    </source>
</evidence>
<reference evidence="11" key="1">
    <citation type="submission" date="2022-08" db="EMBL/GenBank/DDBJ databases">
        <authorList>
            <consortium name="DOE Joint Genome Institute"/>
            <person name="Min B."/>
            <person name="Riley R."/>
            <person name="Sierra-Patev S."/>
            <person name="Naranjo-Ortiz M."/>
            <person name="Looney B."/>
            <person name="Konkel Z."/>
            <person name="Slot J.C."/>
            <person name="Sakamoto Y."/>
            <person name="Steenwyk J.L."/>
            <person name="Rokas A."/>
            <person name="Carro J."/>
            <person name="Camarero S."/>
            <person name="Ferreira P."/>
            <person name="Molpeceres G."/>
            <person name="Ruiz-Duenas F.J."/>
            <person name="Serrano A."/>
            <person name="Henrissat B."/>
            <person name="Drula E."/>
            <person name="Hughes K.W."/>
            <person name="Mata J.L."/>
            <person name="Ishikawa N.K."/>
            <person name="Vargas-Isla R."/>
            <person name="Ushijima S."/>
            <person name="Smith C.A."/>
            <person name="Ahrendt S."/>
            <person name="Andreopoulos W."/>
            <person name="He G."/>
            <person name="Labutti K."/>
            <person name="Lipzen A."/>
            <person name="Ng V."/>
            <person name="Sandor L."/>
            <person name="Barry K."/>
            <person name="Martinez A.T."/>
            <person name="Xiao Y."/>
            <person name="Gibbons J.G."/>
            <person name="Terashima K."/>
            <person name="Hibbett D.S."/>
            <person name="Grigoriev I.V."/>
        </authorList>
    </citation>
    <scope>NUCLEOTIDE SEQUENCE</scope>
    <source>
        <strain evidence="11">Sp2 HRB7682 ss15</strain>
    </source>
</reference>
<keyword evidence="8 10" id="KW-0472">Membrane</keyword>
<keyword evidence="4" id="KW-0337">GPI-anchor biosynthesis</keyword>
<feature type="transmembrane region" description="Helical" evidence="10">
    <location>
        <begin position="538"/>
        <end position="556"/>
    </location>
</feature>
<dbReference type="GO" id="GO:0042765">
    <property type="term" value="C:GPI-anchor transamidase complex"/>
    <property type="evidence" value="ECO:0007669"/>
    <property type="project" value="InterPro"/>
</dbReference>
<gene>
    <name evidence="11" type="ORF">C8J55DRAFT_506190</name>
</gene>
<dbReference type="AlphaFoldDB" id="A0A9W9AT73"/>
<comment type="caution">
    <text evidence="11">The sequence shown here is derived from an EMBL/GenBank/DDBJ whole genome shotgun (WGS) entry which is preliminary data.</text>
</comment>
<dbReference type="PANTHER" id="PTHR13121:SF0">
    <property type="entry name" value="PHOSPHATIDYLINOSITOL GLYCAN ANCHOR BIOSYNTHESIS CLASS U PROTEIN"/>
    <property type="match status" value="1"/>
</dbReference>
<keyword evidence="6" id="KW-0256">Endoplasmic reticulum</keyword>
<name>A0A9W9AT73_9AGAR</name>
<feature type="region of interest" description="Disordered" evidence="9">
    <location>
        <begin position="344"/>
        <end position="379"/>
    </location>
</feature>
<feature type="region of interest" description="Disordered" evidence="9">
    <location>
        <begin position="1"/>
        <end position="23"/>
    </location>
</feature>
<feature type="compositionally biased region" description="Basic and acidic residues" evidence="9">
    <location>
        <begin position="350"/>
        <end position="377"/>
    </location>
</feature>
<dbReference type="Pfam" id="PF06728">
    <property type="entry name" value="PIG-U"/>
    <property type="match status" value="1"/>
</dbReference>
<keyword evidence="7 10" id="KW-1133">Transmembrane helix</keyword>
<dbReference type="EMBL" id="JANVFS010000008">
    <property type="protein sequence ID" value="KAJ4488806.1"/>
    <property type="molecule type" value="Genomic_DNA"/>
</dbReference>
<feature type="transmembrane region" description="Helical" evidence="10">
    <location>
        <begin position="160"/>
        <end position="185"/>
    </location>
</feature>
<accession>A0A9W9AT73</accession>
<reference evidence="11" key="2">
    <citation type="journal article" date="2023" name="Proc. Natl. Acad. Sci. U.S.A.">
        <title>A global phylogenomic analysis of the shiitake genus Lentinula.</title>
        <authorList>
            <person name="Sierra-Patev S."/>
            <person name="Min B."/>
            <person name="Naranjo-Ortiz M."/>
            <person name="Looney B."/>
            <person name="Konkel Z."/>
            <person name="Slot J.C."/>
            <person name="Sakamoto Y."/>
            <person name="Steenwyk J.L."/>
            <person name="Rokas A."/>
            <person name="Carro J."/>
            <person name="Camarero S."/>
            <person name="Ferreira P."/>
            <person name="Molpeceres G."/>
            <person name="Ruiz-Duenas F.J."/>
            <person name="Serrano A."/>
            <person name="Henrissat B."/>
            <person name="Drula E."/>
            <person name="Hughes K.W."/>
            <person name="Mata J.L."/>
            <person name="Ishikawa N.K."/>
            <person name="Vargas-Isla R."/>
            <person name="Ushijima S."/>
            <person name="Smith C.A."/>
            <person name="Donoghue J."/>
            <person name="Ahrendt S."/>
            <person name="Andreopoulos W."/>
            <person name="He G."/>
            <person name="LaButti K."/>
            <person name="Lipzen A."/>
            <person name="Ng V."/>
            <person name="Riley R."/>
            <person name="Sandor L."/>
            <person name="Barry K."/>
            <person name="Martinez A.T."/>
            <person name="Xiao Y."/>
            <person name="Gibbons J.G."/>
            <person name="Terashima K."/>
            <person name="Grigoriev I.V."/>
            <person name="Hibbett D."/>
        </authorList>
    </citation>
    <scope>NUCLEOTIDE SEQUENCE</scope>
    <source>
        <strain evidence="11">Sp2 HRB7682 ss15</strain>
    </source>
</reference>
<feature type="transmembrane region" description="Helical" evidence="10">
    <location>
        <begin position="568"/>
        <end position="589"/>
    </location>
</feature>
<evidence type="ECO:0000256" key="6">
    <source>
        <dbReference type="ARBA" id="ARBA00022824"/>
    </source>
</evidence>